<reference evidence="4" key="1">
    <citation type="submission" date="2020-05" db="EMBL/GenBank/DDBJ databases">
        <authorList>
            <person name="Chiriac C."/>
            <person name="Salcher M."/>
            <person name="Ghai R."/>
            <person name="Kavagutti S V."/>
        </authorList>
    </citation>
    <scope>NUCLEOTIDE SEQUENCE</scope>
</reference>
<feature type="domain" description="PBP" evidence="2">
    <location>
        <begin position="43"/>
        <end position="232"/>
    </location>
</feature>
<dbReference type="EMBL" id="CAEZXR010000238">
    <property type="protein sequence ID" value="CAB4719334.1"/>
    <property type="molecule type" value="Genomic_DNA"/>
</dbReference>
<dbReference type="SUPFAM" id="SSF53850">
    <property type="entry name" value="Periplasmic binding protein-like II"/>
    <property type="match status" value="1"/>
</dbReference>
<protein>
    <submittedName>
        <fullName evidence="4">Unannotated protein</fullName>
    </submittedName>
</protein>
<organism evidence="4">
    <name type="scientific">freshwater metagenome</name>
    <dbReference type="NCBI Taxonomy" id="449393"/>
    <lineage>
        <taxon>unclassified sequences</taxon>
        <taxon>metagenomes</taxon>
        <taxon>ecological metagenomes</taxon>
    </lineage>
</organism>
<dbReference type="Pfam" id="PF16640">
    <property type="entry name" value="Big_3_5"/>
    <property type="match status" value="1"/>
</dbReference>
<evidence type="ECO:0000256" key="1">
    <source>
        <dbReference type="ARBA" id="ARBA00022729"/>
    </source>
</evidence>
<dbReference type="InterPro" id="IPR032109">
    <property type="entry name" value="Big_3_5"/>
</dbReference>
<evidence type="ECO:0000259" key="3">
    <source>
        <dbReference type="Pfam" id="PF16640"/>
    </source>
</evidence>
<dbReference type="Gene3D" id="2.60.40.10">
    <property type="entry name" value="Immunoglobulins"/>
    <property type="match status" value="2"/>
</dbReference>
<dbReference type="PANTHER" id="PTHR30570:SF1">
    <property type="entry name" value="PHOSPHATE-BINDING PROTEIN PSTS"/>
    <property type="match status" value="1"/>
</dbReference>
<proteinExistence type="predicted"/>
<feature type="domain" description="Bacterial Ig-like" evidence="3">
    <location>
        <begin position="433"/>
        <end position="514"/>
    </location>
</feature>
<name>A0A6J6RJ35_9ZZZZ</name>
<dbReference type="InterPro" id="IPR013783">
    <property type="entry name" value="Ig-like_fold"/>
</dbReference>
<dbReference type="InterPro" id="IPR050811">
    <property type="entry name" value="Phosphate_ABC_transporter"/>
</dbReference>
<sequence length="517" mass="51585">MSVRTPLHRRLSGLVAVAVASSALALVAAPAHAATDADDTTFTPVAADLIGVGSDTSQNALKRLAEGYNATNPTVKVATFAATGGGTIALPTAAINRPNGSGAGKALLYGSANNTDVDFARSSSAQSAAETQAGLQSFPFALDTLVLAVSGTVASNAPTTITPAQMVSIYKGDVTNWSQIGGKDGVIAPKIPQAGSGTRSFFVAQLKAANGGVDVTLAKSVAEVQEHDDTAIKNDANAVAPFSEGRAGLLGATLRLETGFRADRALYNVVRGTDIALPAVQAVFGESGFVCSTAARPLIEAAGFKQLATSARGGVCGSQTQSATTNFTLNQAVVTTTALSVTSTAANSATLTAVVSGSTAPSGTVTFKEGTTVLAANVPLTSGQAVYTASGATAGAHTYTAQFVPAQGSQFEGSSDEATGSVKTSSSIDAAFPKSVKKGKAASGTITVAAAGSSTSPTGTVTITQGSTTVATKTLVNGAVKVKLPKLTKKKTTFTITYSGDDAAVGSTTKVTIKTTK</sequence>
<dbReference type="PANTHER" id="PTHR30570">
    <property type="entry name" value="PERIPLASMIC PHOSPHATE BINDING COMPONENT OF PHOSPHATE ABC TRANSPORTER"/>
    <property type="match status" value="1"/>
</dbReference>
<evidence type="ECO:0000313" key="4">
    <source>
        <dbReference type="EMBL" id="CAB4719334.1"/>
    </source>
</evidence>
<dbReference type="Pfam" id="PF12849">
    <property type="entry name" value="PBP_like_2"/>
    <property type="match status" value="1"/>
</dbReference>
<evidence type="ECO:0000259" key="2">
    <source>
        <dbReference type="Pfam" id="PF12849"/>
    </source>
</evidence>
<gene>
    <name evidence="4" type="ORF">UFOPK2579_01874</name>
</gene>
<keyword evidence="1" id="KW-0732">Signal</keyword>
<dbReference type="InterPro" id="IPR024370">
    <property type="entry name" value="PBP_domain"/>
</dbReference>
<dbReference type="Gene3D" id="3.40.190.10">
    <property type="entry name" value="Periplasmic binding protein-like II"/>
    <property type="match status" value="2"/>
</dbReference>
<accession>A0A6J6RJ35</accession>
<dbReference type="AlphaFoldDB" id="A0A6J6RJ35"/>